<evidence type="ECO:0000313" key="6">
    <source>
        <dbReference type="EMBL" id="TDD58456.1"/>
    </source>
</evidence>
<dbReference type="EMBL" id="SMKX01000052">
    <property type="protein sequence ID" value="TDD58456.1"/>
    <property type="molecule type" value="Genomic_DNA"/>
</dbReference>
<name>A0A4R4ZK81_9ACTN</name>
<feature type="chain" id="PRO_5020556271" evidence="4">
    <location>
        <begin position="28"/>
        <end position="480"/>
    </location>
</feature>
<keyword evidence="2 4" id="KW-0732">Signal</keyword>
<comment type="similarity">
    <text evidence="1">Belongs to the peptidase S33 family.</text>
</comment>
<gene>
    <name evidence="6" type="ORF">E1263_19260</name>
</gene>
<dbReference type="Proteomes" id="UP000295124">
    <property type="component" value="Unassembled WGS sequence"/>
</dbReference>
<evidence type="ECO:0000256" key="4">
    <source>
        <dbReference type="SAM" id="SignalP"/>
    </source>
</evidence>
<dbReference type="Pfam" id="PF08386">
    <property type="entry name" value="Abhydrolase_4"/>
    <property type="match status" value="1"/>
</dbReference>
<sequence length="480" mass="51575">MTKMLRAATIGLVVVSLAAQLTAPAVAAPTKLKFGACPPDSGALRQTACATLKVPLDYAKPNGRQITLLISAVGSLSAKHYMLVNPGGPGASGIGVEQLVSVGLPEKVNDQYAVFSFDPRGVGHSSPVDCGDFSKLIKHPSLPYKPANSQQERQRVQQAKQVAEQCGRKAKDLLPYITTDNAARDMDRIRIALGRDKIDYLGYSYGTKLGATYATMFPQHTGRMILNSVVDPLVSTYRTAYEQDPAFEARAQALFAWIAGQDKAYHLGKTAKAVQAVWDKLRSDVAKKPAGGRAGISEVDDLLGGSLYTDAEWSSVAEAIVAYRHGDPSALLSITDQLATQAVDPAQLAYNCNDPGWPRNWGTWRADTKVANYRAPHFAWLNTWYGAPCAFWPVGPAAQTKIGSTKVPPILLIQPRYDGPTPLIGARRMHAVLTGSRLLVENGGNHASYLFSKNPCIDAKAEKYLLTGQLPADGNCPAGS</sequence>
<dbReference type="AlphaFoldDB" id="A0A4R4ZK81"/>
<evidence type="ECO:0000259" key="5">
    <source>
        <dbReference type="Pfam" id="PF08386"/>
    </source>
</evidence>
<feature type="signal peptide" evidence="4">
    <location>
        <begin position="1"/>
        <end position="27"/>
    </location>
</feature>
<keyword evidence="7" id="KW-1185">Reference proteome</keyword>
<evidence type="ECO:0000313" key="7">
    <source>
        <dbReference type="Proteomes" id="UP000295124"/>
    </source>
</evidence>
<accession>A0A4R4ZK81</accession>
<dbReference type="InterPro" id="IPR051601">
    <property type="entry name" value="Serine_prot/Carboxylest_S33"/>
</dbReference>
<dbReference type="PANTHER" id="PTHR43248:SF29">
    <property type="entry name" value="TRIPEPTIDYL AMINOPEPTIDASE"/>
    <property type="match status" value="1"/>
</dbReference>
<evidence type="ECO:0000256" key="2">
    <source>
        <dbReference type="ARBA" id="ARBA00022729"/>
    </source>
</evidence>
<feature type="domain" description="Peptidase S33 tripeptidyl aminopeptidase-like C-terminal" evidence="5">
    <location>
        <begin position="381"/>
        <end position="474"/>
    </location>
</feature>
<dbReference type="GO" id="GO:0016787">
    <property type="term" value="F:hydrolase activity"/>
    <property type="evidence" value="ECO:0007669"/>
    <property type="project" value="UniProtKB-KW"/>
</dbReference>
<protein>
    <submittedName>
        <fullName evidence="6">Alpha/beta hydrolase</fullName>
    </submittedName>
</protein>
<reference evidence="6 7" key="1">
    <citation type="submission" date="2019-03" db="EMBL/GenBank/DDBJ databases">
        <title>Draft genome sequences of novel Actinobacteria.</title>
        <authorList>
            <person name="Sahin N."/>
            <person name="Ay H."/>
            <person name="Saygin H."/>
        </authorList>
    </citation>
    <scope>NUCLEOTIDE SEQUENCE [LARGE SCALE GENOMIC DNA]</scope>
    <source>
        <strain evidence="6 7">JCM 13523</strain>
    </source>
</reference>
<dbReference type="Gene3D" id="3.40.50.1820">
    <property type="entry name" value="alpha/beta hydrolase"/>
    <property type="match status" value="1"/>
</dbReference>
<evidence type="ECO:0000256" key="3">
    <source>
        <dbReference type="ARBA" id="ARBA00022801"/>
    </source>
</evidence>
<dbReference type="InterPro" id="IPR013595">
    <property type="entry name" value="Pept_S33_TAP-like_C"/>
</dbReference>
<dbReference type="SUPFAM" id="SSF53474">
    <property type="entry name" value="alpha/beta-Hydrolases"/>
    <property type="match status" value="1"/>
</dbReference>
<organism evidence="6 7">
    <name type="scientific">Kribbella antibiotica</name>
    <dbReference type="NCBI Taxonomy" id="190195"/>
    <lineage>
        <taxon>Bacteria</taxon>
        <taxon>Bacillati</taxon>
        <taxon>Actinomycetota</taxon>
        <taxon>Actinomycetes</taxon>
        <taxon>Propionibacteriales</taxon>
        <taxon>Kribbellaceae</taxon>
        <taxon>Kribbella</taxon>
    </lineage>
</organism>
<dbReference type="InterPro" id="IPR029058">
    <property type="entry name" value="AB_hydrolase_fold"/>
</dbReference>
<dbReference type="PANTHER" id="PTHR43248">
    <property type="entry name" value="2-SUCCINYL-6-HYDROXY-2,4-CYCLOHEXADIENE-1-CARBOXYLATE SYNTHASE"/>
    <property type="match status" value="1"/>
</dbReference>
<evidence type="ECO:0000256" key="1">
    <source>
        <dbReference type="ARBA" id="ARBA00010088"/>
    </source>
</evidence>
<proteinExistence type="inferred from homology"/>
<keyword evidence="3 6" id="KW-0378">Hydrolase</keyword>
<dbReference type="OrthoDB" id="3930934at2"/>
<comment type="caution">
    <text evidence="6">The sequence shown here is derived from an EMBL/GenBank/DDBJ whole genome shotgun (WGS) entry which is preliminary data.</text>
</comment>